<dbReference type="PROSITE" id="PS51371">
    <property type="entry name" value="CBS"/>
    <property type="match status" value="2"/>
</dbReference>
<evidence type="ECO:0000313" key="13">
    <source>
        <dbReference type="Proteomes" id="UP000281084"/>
    </source>
</evidence>
<dbReference type="GO" id="GO:0050660">
    <property type="term" value="F:flavin adenine dinucleotide binding"/>
    <property type="evidence" value="ECO:0007669"/>
    <property type="project" value="InterPro"/>
</dbReference>
<feature type="transmembrane region" description="Helical" evidence="10">
    <location>
        <begin position="48"/>
        <end position="71"/>
    </location>
</feature>
<dbReference type="CDD" id="cd04590">
    <property type="entry name" value="CBS_pair_CorC_HlyC_assoc"/>
    <property type="match status" value="1"/>
</dbReference>
<dbReference type="SUPFAM" id="SSF56176">
    <property type="entry name" value="FAD-binding/transporter-associated domain-like"/>
    <property type="match status" value="1"/>
</dbReference>
<evidence type="ECO:0000256" key="5">
    <source>
        <dbReference type="ARBA" id="ARBA00022737"/>
    </source>
</evidence>
<proteinExistence type="inferred from homology"/>
<gene>
    <name evidence="12" type="ORF">D7V64_11755</name>
</gene>
<keyword evidence="5" id="KW-0677">Repeat</keyword>
<evidence type="ECO:0000256" key="3">
    <source>
        <dbReference type="ARBA" id="ARBA00022475"/>
    </source>
</evidence>
<evidence type="ECO:0000256" key="2">
    <source>
        <dbReference type="ARBA" id="ARBA00006337"/>
    </source>
</evidence>
<reference evidence="12 13" key="1">
    <citation type="submission" date="2018-09" db="EMBL/GenBank/DDBJ databases">
        <title>The draft genome of Acinetobacter spp. strains.</title>
        <authorList>
            <person name="Qin J."/>
            <person name="Feng Y."/>
            <person name="Zong Z."/>
        </authorList>
    </citation>
    <scope>NUCLEOTIDE SEQUENCE [LARGE SCALE GENOMIC DNA]</scope>
    <source>
        <strain evidence="12 13">WCHAc060002</strain>
    </source>
</reference>
<evidence type="ECO:0000313" key="12">
    <source>
        <dbReference type="EMBL" id="RKG51173.1"/>
    </source>
</evidence>
<evidence type="ECO:0000256" key="1">
    <source>
        <dbReference type="ARBA" id="ARBA00004651"/>
    </source>
</evidence>
<evidence type="ECO:0000256" key="6">
    <source>
        <dbReference type="ARBA" id="ARBA00022989"/>
    </source>
</evidence>
<dbReference type="SUPFAM" id="SSF54631">
    <property type="entry name" value="CBS-domain pair"/>
    <property type="match status" value="1"/>
</dbReference>
<dbReference type="Pfam" id="PF03741">
    <property type="entry name" value="TerC"/>
    <property type="match status" value="1"/>
</dbReference>
<evidence type="ECO:0000256" key="9">
    <source>
        <dbReference type="PROSITE-ProRule" id="PRU00703"/>
    </source>
</evidence>
<dbReference type="RefSeq" id="WP_120367802.1">
    <property type="nucleotide sequence ID" value="NZ_RAXZ01000016.1"/>
</dbReference>
<dbReference type="Gene3D" id="3.30.465.10">
    <property type="match status" value="1"/>
</dbReference>
<evidence type="ECO:0000256" key="7">
    <source>
        <dbReference type="ARBA" id="ARBA00023122"/>
    </source>
</evidence>
<dbReference type="PANTHER" id="PTHR22777:SF15">
    <property type="entry name" value="UPF0053 INNER MEMBRANE PROTEIN YOAE"/>
    <property type="match status" value="1"/>
</dbReference>
<feature type="domain" description="CBS" evidence="11">
    <location>
        <begin position="299"/>
        <end position="358"/>
    </location>
</feature>
<dbReference type="InterPro" id="IPR046342">
    <property type="entry name" value="CBS_dom_sf"/>
</dbReference>
<keyword evidence="4 10" id="KW-0812">Transmembrane</keyword>
<organism evidence="12 13">
    <name type="scientific">Acinetobacter cumulans</name>
    <dbReference type="NCBI Taxonomy" id="2136182"/>
    <lineage>
        <taxon>Bacteria</taxon>
        <taxon>Pseudomonadati</taxon>
        <taxon>Pseudomonadota</taxon>
        <taxon>Gammaproteobacteria</taxon>
        <taxon>Moraxellales</taxon>
        <taxon>Moraxellaceae</taxon>
        <taxon>Acinetobacter</taxon>
    </lineage>
</organism>
<keyword evidence="6 10" id="KW-1133">Transmembrane helix</keyword>
<evidence type="ECO:0000259" key="11">
    <source>
        <dbReference type="PROSITE" id="PS51371"/>
    </source>
</evidence>
<dbReference type="EMBL" id="RAXZ01000016">
    <property type="protein sequence ID" value="RKG51173.1"/>
    <property type="molecule type" value="Genomic_DNA"/>
</dbReference>
<dbReference type="AlphaFoldDB" id="A0A3A8GDU2"/>
<dbReference type="Pfam" id="PF03471">
    <property type="entry name" value="CorC_HlyC"/>
    <property type="match status" value="1"/>
</dbReference>
<dbReference type="InterPro" id="IPR005170">
    <property type="entry name" value="Transptr-assoc_dom"/>
</dbReference>
<comment type="caution">
    <text evidence="12">The sequence shown here is derived from an EMBL/GenBank/DDBJ whole genome shotgun (WGS) entry which is preliminary data.</text>
</comment>
<feature type="transmembrane region" description="Helical" evidence="10">
    <location>
        <begin position="123"/>
        <end position="149"/>
    </location>
</feature>
<evidence type="ECO:0000256" key="10">
    <source>
        <dbReference type="SAM" id="Phobius"/>
    </source>
</evidence>
<feature type="domain" description="CBS" evidence="11">
    <location>
        <begin position="362"/>
        <end position="422"/>
    </location>
</feature>
<dbReference type="InterPro" id="IPR044751">
    <property type="entry name" value="Ion_transp-like_CBS"/>
</dbReference>
<accession>A0A3A8GDU2</accession>
<dbReference type="InterPro" id="IPR036318">
    <property type="entry name" value="FAD-bd_PCMH-like_sf"/>
</dbReference>
<feature type="transmembrane region" description="Helical" evidence="10">
    <location>
        <begin position="155"/>
        <end position="173"/>
    </location>
</feature>
<dbReference type="InterPro" id="IPR000644">
    <property type="entry name" value="CBS_dom"/>
</dbReference>
<dbReference type="GO" id="GO:0005886">
    <property type="term" value="C:plasma membrane"/>
    <property type="evidence" value="ECO:0007669"/>
    <property type="project" value="UniProtKB-SubCell"/>
</dbReference>
<dbReference type="Gene3D" id="3.10.580.10">
    <property type="entry name" value="CBS-domain"/>
    <property type="match status" value="1"/>
</dbReference>
<feature type="transmembrane region" description="Helical" evidence="10">
    <location>
        <begin position="83"/>
        <end position="102"/>
    </location>
</feature>
<dbReference type="InterPro" id="IPR005496">
    <property type="entry name" value="Integral_membrane_TerC"/>
</dbReference>
<dbReference type="Proteomes" id="UP000281084">
    <property type="component" value="Unassembled WGS sequence"/>
</dbReference>
<dbReference type="SMART" id="SM01091">
    <property type="entry name" value="CorC_HlyC"/>
    <property type="match status" value="1"/>
</dbReference>
<feature type="transmembrane region" description="Helical" evidence="10">
    <location>
        <begin position="12"/>
        <end position="36"/>
    </location>
</feature>
<evidence type="ECO:0000256" key="8">
    <source>
        <dbReference type="ARBA" id="ARBA00023136"/>
    </source>
</evidence>
<dbReference type="Pfam" id="PF00571">
    <property type="entry name" value="CBS"/>
    <property type="match status" value="1"/>
</dbReference>
<dbReference type="InterPro" id="IPR016169">
    <property type="entry name" value="FAD-bd_PCMH_sub2"/>
</dbReference>
<comment type="subcellular location">
    <subcellularLocation>
        <location evidence="1">Cell membrane</location>
        <topology evidence="1">Multi-pass membrane protein</topology>
    </subcellularLocation>
</comment>
<feature type="transmembrane region" description="Helical" evidence="10">
    <location>
        <begin position="185"/>
        <end position="208"/>
    </location>
</feature>
<comment type="similarity">
    <text evidence="2">Belongs to the UPF0053 family.</text>
</comment>
<dbReference type="PANTHER" id="PTHR22777">
    <property type="entry name" value="HEMOLYSIN-RELATED"/>
    <property type="match status" value="1"/>
</dbReference>
<keyword evidence="7 9" id="KW-0129">CBS domain</keyword>
<sequence>MEFFMDPGLWVGLITLIILEIVLGIDNLVFIAILAEKLPPSQRDKARVLGLTLALFMRLGLLFAISWLVTLTEPLINIFDHPFSGRDLILLGGGLFLVYKAVSELHEKIEGKPEVKVSNNVVYASFTAVVAQIVVLDAVFSLDSVITAIGMVDDIRIMMAAMIVAMAVMLLASKPLTAFVNRHQTVVILCLSFLLLIGISLIAEGFGFHIPKGYIYSGIGVAIAIEAFNQFGQRNVAKHASKIPLRHRTADSILKLMGGRVETTDDRVVLQAQEAFADEERYMIGGVLTLAERSVASIMTPRSQISWVDLDDTAEQIREKVLSVPHSLFPVCRGSLDKVISVVRAKDLLDVLDDETELKALIKRHRPIYIFEKMKVIDAINTLRTSKGSLVMVSDEFGNVQGLVSPLDVFEAIAGEFPDADEQLDLVKLDEHTWRASGLLDVYQLELELGMLDLVEEDAGYISVSGLILDKMQGVVDIGTQLEYQGVVFEVTEMDENRIKTVLIRH</sequence>
<keyword evidence="3" id="KW-1003">Cell membrane</keyword>
<keyword evidence="8 10" id="KW-0472">Membrane</keyword>
<protein>
    <submittedName>
        <fullName evidence="12">TerC family protein</fullName>
    </submittedName>
</protein>
<name>A0A3A8GDU2_9GAMM</name>
<evidence type="ECO:0000256" key="4">
    <source>
        <dbReference type="ARBA" id="ARBA00022692"/>
    </source>
</evidence>